<evidence type="ECO:0000313" key="9">
    <source>
        <dbReference type="EMBL" id="KAB1085375.1"/>
    </source>
</evidence>
<feature type="modified residue" description="4-aspartylphosphate" evidence="6">
    <location>
        <position position="63"/>
    </location>
</feature>
<dbReference type="EMBL" id="VZUL01000002">
    <property type="protein sequence ID" value="KAB1085375.1"/>
    <property type="molecule type" value="Genomic_DNA"/>
</dbReference>
<evidence type="ECO:0000259" key="8">
    <source>
        <dbReference type="PROSITE" id="PS50110"/>
    </source>
</evidence>
<evidence type="ECO:0000256" key="3">
    <source>
        <dbReference type="ARBA" id="ARBA00023015"/>
    </source>
</evidence>
<name>A0A6A1TN53_NEOGA</name>
<dbReference type="AlphaFoldDB" id="A0A6A1TN53"/>
<dbReference type="GO" id="GO:0003677">
    <property type="term" value="F:DNA binding"/>
    <property type="evidence" value="ECO:0007669"/>
    <property type="project" value="UniProtKB-KW"/>
</dbReference>
<dbReference type="CDD" id="cd17537">
    <property type="entry name" value="REC_FixJ"/>
    <property type="match status" value="1"/>
</dbReference>
<keyword evidence="2" id="KW-0902">Two-component regulatory system</keyword>
<dbReference type="GO" id="GO:0006355">
    <property type="term" value="P:regulation of DNA-templated transcription"/>
    <property type="evidence" value="ECO:0007669"/>
    <property type="project" value="InterPro"/>
</dbReference>
<evidence type="ECO:0000256" key="4">
    <source>
        <dbReference type="ARBA" id="ARBA00023125"/>
    </source>
</evidence>
<evidence type="ECO:0000313" key="10">
    <source>
        <dbReference type="Proteomes" id="UP000386575"/>
    </source>
</evidence>
<comment type="caution">
    <text evidence="9">The sequence shown here is derived from an EMBL/GenBank/DDBJ whole genome shotgun (WGS) entry which is preliminary data.</text>
</comment>
<dbReference type="InterPro" id="IPR011006">
    <property type="entry name" value="CheY-like_superfamily"/>
</dbReference>
<proteinExistence type="predicted"/>
<protein>
    <submittedName>
        <fullName evidence="9">Response regulator transcription factor</fullName>
    </submittedName>
</protein>
<dbReference type="Pfam" id="PF00196">
    <property type="entry name" value="GerE"/>
    <property type="match status" value="1"/>
</dbReference>
<dbReference type="PROSITE" id="PS50110">
    <property type="entry name" value="RESPONSE_REGULATORY"/>
    <property type="match status" value="1"/>
</dbReference>
<dbReference type="PRINTS" id="PR00038">
    <property type="entry name" value="HTHLUXR"/>
</dbReference>
<keyword evidence="3" id="KW-0805">Transcription regulation</keyword>
<dbReference type="CDD" id="cd06170">
    <property type="entry name" value="LuxR_C_like"/>
    <property type="match status" value="1"/>
</dbReference>
<feature type="domain" description="HTH luxR-type" evidence="7">
    <location>
        <begin position="144"/>
        <end position="209"/>
    </location>
</feature>
<dbReference type="InterPro" id="IPR001789">
    <property type="entry name" value="Sig_transdc_resp-reg_receiver"/>
</dbReference>
<keyword evidence="5" id="KW-0804">Transcription</keyword>
<evidence type="ECO:0000256" key="6">
    <source>
        <dbReference type="PROSITE-ProRule" id="PRU00169"/>
    </source>
</evidence>
<dbReference type="Gene3D" id="3.40.50.2300">
    <property type="match status" value="1"/>
</dbReference>
<dbReference type="FunFam" id="3.40.50.2300:FF:000018">
    <property type="entry name" value="DNA-binding transcriptional regulator NtrC"/>
    <property type="match status" value="1"/>
</dbReference>
<dbReference type="PANTHER" id="PTHR44688:SF16">
    <property type="entry name" value="DNA-BINDING TRANSCRIPTIONAL ACTIVATOR DEVR_DOSR"/>
    <property type="match status" value="1"/>
</dbReference>
<dbReference type="InterPro" id="IPR036388">
    <property type="entry name" value="WH-like_DNA-bd_sf"/>
</dbReference>
<dbReference type="GO" id="GO:0000160">
    <property type="term" value="P:phosphorelay signal transduction system"/>
    <property type="evidence" value="ECO:0007669"/>
    <property type="project" value="UniProtKB-KW"/>
</dbReference>
<dbReference type="RefSeq" id="WP_151041045.1">
    <property type="nucleotide sequence ID" value="NZ_VZUL01000002.1"/>
</dbReference>
<sequence length="215" mass="23236">MDIKLNNTAQGNQVVHILDDDAGMRASLDNLFRSVGYTTRAYASVSAFLAAGEESEPGCLVLDIRLPGMSGLDFQDQLRASGSGLPIILMTGHGDIPMSVRGMKGGAIDFLAKPFREQDMLDAVAAALTLDLETRASVSENADLRSRYETLSSREREVVALVVTGKLNKQIAFDLAISEITVKIHRGNAMRKMGARNLVDFIQIAEALKLGGRAR</sequence>
<organism evidence="9 10">
    <name type="scientific">Neorhizobium galegae</name>
    <name type="common">Rhizobium galegae</name>
    <dbReference type="NCBI Taxonomy" id="399"/>
    <lineage>
        <taxon>Bacteria</taxon>
        <taxon>Pseudomonadati</taxon>
        <taxon>Pseudomonadota</taxon>
        <taxon>Alphaproteobacteria</taxon>
        <taxon>Hyphomicrobiales</taxon>
        <taxon>Rhizobiaceae</taxon>
        <taxon>Rhizobium/Agrobacterium group</taxon>
        <taxon>Neorhizobium</taxon>
    </lineage>
</organism>
<reference evidence="9 10" key="1">
    <citation type="submission" date="2019-09" db="EMBL/GenBank/DDBJ databases">
        <title>Genome sequencing of Ng87 strain.</title>
        <authorList>
            <person name="Karasev E.S."/>
            <person name="Andronov E."/>
        </authorList>
    </citation>
    <scope>NUCLEOTIDE SEQUENCE [LARGE SCALE GENOMIC DNA]</scope>
    <source>
        <strain evidence="9 10">Ng87</strain>
    </source>
</reference>
<dbReference type="SMART" id="SM00448">
    <property type="entry name" value="REC"/>
    <property type="match status" value="1"/>
</dbReference>
<dbReference type="Proteomes" id="UP000386575">
    <property type="component" value="Unassembled WGS sequence"/>
</dbReference>
<dbReference type="PANTHER" id="PTHR44688">
    <property type="entry name" value="DNA-BINDING TRANSCRIPTIONAL ACTIVATOR DEVR_DOSR"/>
    <property type="match status" value="1"/>
</dbReference>
<evidence type="ECO:0000256" key="1">
    <source>
        <dbReference type="ARBA" id="ARBA00022553"/>
    </source>
</evidence>
<dbReference type="Gene3D" id="1.10.10.10">
    <property type="entry name" value="Winged helix-like DNA-binding domain superfamily/Winged helix DNA-binding domain"/>
    <property type="match status" value="1"/>
</dbReference>
<dbReference type="PROSITE" id="PS50043">
    <property type="entry name" value="HTH_LUXR_2"/>
    <property type="match status" value="1"/>
</dbReference>
<gene>
    <name evidence="9" type="ORF">F4V91_02345</name>
</gene>
<keyword evidence="4" id="KW-0238">DNA-binding</keyword>
<accession>A0A6A1TN53</accession>
<dbReference type="SUPFAM" id="SSF52172">
    <property type="entry name" value="CheY-like"/>
    <property type="match status" value="1"/>
</dbReference>
<dbReference type="PROSITE" id="PS00622">
    <property type="entry name" value="HTH_LUXR_1"/>
    <property type="match status" value="1"/>
</dbReference>
<feature type="domain" description="Response regulatory" evidence="8">
    <location>
        <begin position="14"/>
        <end position="128"/>
    </location>
</feature>
<evidence type="ECO:0000256" key="5">
    <source>
        <dbReference type="ARBA" id="ARBA00023163"/>
    </source>
</evidence>
<evidence type="ECO:0000256" key="2">
    <source>
        <dbReference type="ARBA" id="ARBA00023012"/>
    </source>
</evidence>
<keyword evidence="1 6" id="KW-0597">Phosphoprotein</keyword>
<dbReference type="SMART" id="SM00421">
    <property type="entry name" value="HTH_LUXR"/>
    <property type="match status" value="1"/>
</dbReference>
<dbReference type="Pfam" id="PF00072">
    <property type="entry name" value="Response_reg"/>
    <property type="match status" value="1"/>
</dbReference>
<evidence type="ECO:0000259" key="7">
    <source>
        <dbReference type="PROSITE" id="PS50043"/>
    </source>
</evidence>
<dbReference type="InterPro" id="IPR000792">
    <property type="entry name" value="Tscrpt_reg_LuxR_C"/>
</dbReference>